<name>A0ABU7T805_9HYPH</name>
<dbReference type="InterPro" id="IPR052894">
    <property type="entry name" value="AsmA-related"/>
</dbReference>
<feature type="region of interest" description="Disordered" evidence="1">
    <location>
        <begin position="1096"/>
        <end position="1185"/>
    </location>
</feature>
<proteinExistence type="predicted"/>
<dbReference type="EMBL" id="MLBY01000004">
    <property type="protein sequence ID" value="MEE7456648.1"/>
    <property type="molecule type" value="Genomic_DNA"/>
</dbReference>
<feature type="compositionally biased region" description="Basic and acidic residues" evidence="1">
    <location>
        <begin position="1096"/>
        <end position="1120"/>
    </location>
</feature>
<organism evidence="2 3">
    <name type="scientific">Methylobacterium radiotolerans</name>
    <dbReference type="NCBI Taxonomy" id="31998"/>
    <lineage>
        <taxon>Bacteria</taxon>
        <taxon>Pseudomonadati</taxon>
        <taxon>Pseudomonadota</taxon>
        <taxon>Alphaproteobacteria</taxon>
        <taxon>Hyphomicrobiales</taxon>
        <taxon>Methylobacteriaceae</taxon>
        <taxon>Methylobacterium</taxon>
    </lineage>
</organism>
<accession>A0ABU7T805</accession>
<evidence type="ECO:0000313" key="2">
    <source>
        <dbReference type="EMBL" id="MEE7456648.1"/>
    </source>
</evidence>
<dbReference type="PANTHER" id="PTHR30441:SF4">
    <property type="entry name" value="PROTEIN ASMA"/>
    <property type="match status" value="1"/>
</dbReference>
<evidence type="ECO:0000313" key="3">
    <source>
        <dbReference type="Proteomes" id="UP001349262"/>
    </source>
</evidence>
<dbReference type="PANTHER" id="PTHR30441">
    <property type="entry name" value="DUF748 DOMAIN-CONTAINING PROTEIN"/>
    <property type="match status" value="1"/>
</dbReference>
<protein>
    <submittedName>
        <fullName evidence="2">AsmA protein</fullName>
    </submittedName>
</protein>
<evidence type="ECO:0000256" key="1">
    <source>
        <dbReference type="SAM" id="MobiDB-lite"/>
    </source>
</evidence>
<comment type="caution">
    <text evidence="2">The sequence shown here is derived from an EMBL/GenBank/DDBJ whole genome shotgun (WGS) entry which is preliminary data.</text>
</comment>
<keyword evidence="3" id="KW-1185">Reference proteome</keyword>
<feature type="compositionally biased region" description="Basic and acidic residues" evidence="1">
    <location>
        <begin position="1132"/>
        <end position="1165"/>
    </location>
</feature>
<reference evidence="2 3" key="1">
    <citation type="journal article" date="2012" name="Genet. Mol. Biol.">
        <title>Analysis of 16S rRNA and mxaF genes revealing insights into Methylobacterium niche-specific plant association.</title>
        <authorList>
            <person name="Dourado M.N."/>
            <person name="Andreote F.D."/>
            <person name="Dini-Andreote F."/>
            <person name="Conti R."/>
            <person name="Araujo J.M."/>
            <person name="Araujo W.L."/>
        </authorList>
    </citation>
    <scope>NUCLEOTIDE SEQUENCE [LARGE SCALE GENOMIC DNA]</scope>
    <source>
        <strain evidence="2 3">SR1.6/4</strain>
    </source>
</reference>
<dbReference type="Proteomes" id="UP001349262">
    <property type="component" value="Unassembled WGS sequence"/>
</dbReference>
<gene>
    <name evidence="2" type="ORF">MRSR164_07620</name>
</gene>
<sequence>MRDFLTALAGAVVLVLVAALAVPPFIDWSAHRALIDRTLAESIGAGARSEGAVDVRLLPSPHLRLARLRLGAEDGPMLDARAVDAEIALAPLLKGEVRFVQTLIEQAALILPVSDEALLLPRAQTAMRRDIVIDDLRIRRLAIATRRVGERPQEQIRAENLRLRAPTLAGPWLAEGTVKGSPFHLATSAAGADGAFSLKATGGGDTLPRLELDARIAFQAEETVGGEAGRRGLIPEAEGSAKLTVGPPVQPAGAGLPFTMTAKFDARGAVLNAKSVETEIDPGGKAARLSGTGRLDLREGRLGLTLRTRRLDLDALLLSSGGRSLLSQGLSSGVLTPPLMLDLDIAAETVALGLDDWANVVLRGTFDRSGGLVLRRFEGTAPGAASVAATGEIELAGSPRFSGHVDLSARNSEALGRYLGRIGAEETVTAILDGRAFDLGTDLSAAGGELSLRNLRLALGSARLTGNARYVRAGPSGRGRLDAQIAASGIDIAELPPVSQLMAGLNRHDLGLTLKARDVRYGPSGANSGNGTISVSLQSDGASLVVDGLDIADLAGASAQLAGRIAPDGSGRIEGHVAAGKAAPLMALLERGFLPEARLVPRSFREAGLALDLTLERESGEADTLRATARGKAGDGEIDLALLTRSSRIDRLDATLSTPRTGRWFGRDEIAALRRPGRLRLAGARPAGEAGRESPPLALTIEGELAGLTLSTPRPLLLGSFDGPPTGGEIRLDAPDLGPFLQLAGAAGTLPTLPGTLSLAVSRRNAAFHVDLSGQVAGTDLSAALDRAPDGGLSGTAALGRLSLPALAAATVLPTEPGGRFASAPGQTRASLGLKVGQLELGRGLVAEGASLTLLREGEVLSLHDLSAALAGGRIGGSVTLARPGGAGAISGEGTLSDVDLARLTGSRSLAGRLSAALRFGATGASPAALADDLSGSGEIRLADLSLPDAEPGALDRALGRALAEDDPLREGRLQALVSEELSAGPLRAKGPVSVPVTVSGGTLRTAPLALEFGPARWSGTLQVDLRNRSLDARGALTAAAGPKGWSGAPPAIQLGFAGPLAAPERRLDAAPLTTGLAALVLQRELEKIELFDADQSERQRRRARIETDRARAAAEEAARQTRLRAQQAAEEAARQTRQREAEETARQARQRESEEASRRARIEAEPPAAPGAQPLDISPPATRP</sequence>